<evidence type="ECO:0000259" key="9">
    <source>
        <dbReference type="PROSITE" id="PS51755"/>
    </source>
</evidence>
<dbReference type="InterPro" id="IPR039420">
    <property type="entry name" value="WalR-like"/>
</dbReference>
<proteinExistence type="predicted"/>
<dbReference type="FunFam" id="3.40.50.2300:FF:000001">
    <property type="entry name" value="DNA-binding response regulator PhoB"/>
    <property type="match status" value="1"/>
</dbReference>
<dbReference type="GO" id="GO:0000976">
    <property type="term" value="F:transcription cis-regulatory region binding"/>
    <property type="evidence" value="ECO:0007669"/>
    <property type="project" value="TreeGrafter"/>
</dbReference>
<dbReference type="Proteomes" id="UP000295008">
    <property type="component" value="Unassembled WGS sequence"/>
</dbReference>
<dbReference type="PANTHER" id="PTHR48111:SF40">
    <property type="entry name" value="PHOSPHATE REGULON TRANSCRIPTIONAL REGULATORY PROTEIN PHOB"/>
    <property type="match status" value="1"/>
</dbReference>
<keyword evidence="2" id="KW-0902">Two-component regulatory system</keyword>
<dbReference type="PROSITE" id="PS50110">
    <property type="entry name" value="RESPONSE_REGULATORY"/>
    <property type="match status" value="1"/>
</dbReference>
<organism evidence="10 11">
    <name type="scientific">Hydrogenispora ethanolica</name>
    <dbReference type="NCBI Taxonomy" id="1082276"/>
    <lineage>
        <taxon>Bacteria</taxon>
        <taxon>Bacillati</taxon>
        <taxon>Bacillota</taxon>
        <taxon>Hydrogenispora</taxon>
    </lineage>
</organism>
<dbReference type="PROSITE" id="PS51755">
    <property type="entry name" value="OMPR_PHOB"/>
    <property type="match status" value="1"/>
</dbReference>
<keyword evidence="11" id="KW-1185">Reference proteome</keyword>
<dbReference type="EMBL" id="SLUN01000049">
    <property type="protein sequence ID" value="TCL56507.1"/>
    <property type="molecule type" value="Genomic_DNA"/>
</dbReference>
<name>A0A4R1QSP5_HYDET</name>
<dbReference type="GO" id="GO:0006355">
    <property type="term" value="P:regulation of DNA-templated transcription"/>
    <property type="evidence" value="ECO:0007669"/>
    <property type="project" value="InterPro"/>
</dbReference>
<dbReference type="PANTHER" id="PTHR48111">
    <property type="entry name" value="REGULATOR OF RPOS"/>
    <property type="match status" value="1"/>
</dbReference>
<dbReference type="GO" id="GO:0005829">
    <property type="term" value="C:cytosol"/>
    <property type="evidence" value="ECO:0007669"/>
    <property type="project" value="TreeGrafter"/>
</dbReference>
<dbReference type="CDD" id="cd00383">
    <property type="entry name" value="trans_reg_C"/>
    <property type="match status" value="1"/>
</dbReference>
<dbReference type="FunFam" id="1.10.10.10:FF:000018">
    <property type="entry name" value="DNA-binding response regulator ResD"/>
    <property type="match status" value="1"/>
</dbReference>
<keyword evidence="4 7" id="KW-0238">DNA-binding</keyword>
<keyword evidence="1 6" id="KW-0597">Phosphoprotein</keyword>
<evidence type="ECO:0000256" key="2">
    <source>
        <dbReference type="ARBA" id="ARBA00023012"/>
    </source>
</evidence>
<dbReference type="InterPro" id="IPR016032">
    <property type="entry name" value="Sig_transdc_resp-reg_C-effctor"/>
</dbReference>
<accession>A0A4R1QSP5</accession>
<dbReference type="Gene3D" id="1.10.10.10">
    <property type="entry name" value="Winged helix-like DNA-binding domain superfamily/Winged helix DNA-binding domain"/>
    <property type="match status" value="1"/>
</dbReference>
<evidence type="ECO:0000259" key="8">
    <source>
        <dbReference type="PROSITE" id="PS50110"/>
    </source>
</evidence>
<evidence type="ECO:0000256" key="3">
    <source>
        <dbReference type="ARBA" id="ARBA00023015"/>
    </source>
</evidence>
<comment type="caution">
    <text evidence="10">The sequence shown here is derived from an EMBL/GenBank/DDBJ whole genome shotgun (WGS) entry which is preliminary data.</text>
</comment>
<reference evidence="10 11" key="1">
    <citation type="submission" date="2019-03" db="EMBL/GenBank/DDBJ databases">
        <title>Genomic Encyclopedia of Type Strains, Phase IV (KMG-IV): sequencing the most valuable type-strain genomes for metagenomic binning, comparative biology and taxonomic classification.</title>
        <authorList>
            <person name="Goeker M."/>
        </authorList>
    </citation>
    <scope>NUCLEOTIDE SEQUENCE [LARGE SCALE GENOMIC DNA]</scope>
    <source>
        <strain evidence="10 11">LX-B</strain>
    </source>
</reference>
<dbReference type="InterPro" id="IPR011006">
    <property type="entry name" value="CheY-like_superfamily"/>
</dbReference>
<dbReference type="Gene3D" id="6.10.250.690">
    <property type="match status" value="1"/>
</dbReference>
<dbReference type="RefSeq" id="WP_132017368.1">
    <property type="nucleotide sequence ID" value="NZ_SLUN01000049.1"/>
</dbReference>
<dbReference type="InterPro" id="IPR036388">
    <property type="entry name" value="WH-like_DNA-bd_sf"/>
</dbReference>
<evidence type="ECO:0000313" key="11">
    <source>
        <dbReference type="Proteomes" id="UP000295008"/>
    </source>
</evidence>
<evidence type="ECO:0000256" key="5">
    <source>
        <dbReference type="ARBA" id="ARBA00023163"/>
    </source>
</evidence>
<dbReference type="SMART" id="SM00448">
    <property type="entry name" value="REC"/>
    <property type="match status" value="1"/>
</dbReference>
<dbReference type="Pfam" id="PF00486">
    <property type="entry name" value="Trans_reg_C"/>
    <property type="match status" value="1"/>
</dbReference>
<dbReference type="AlphaFoldDB" id="A0A4R1QSP5"/>
<keyword evidence="5" id="KW-0804">Transcription</keyword>
<feature type="modified residue" description="4-aspartylphosphate" evidence="6">
    <location>
        <position position="52"/>
    </location>
</feature>
<sequence length="229" mass="26619">MSSILIVEDEKNISALLRTHLEREGHQCFQAYDGLEAMEQFQRTHPDLIVLDLMLPGKNGLEICREIRCRSDVYILMLTAKQEEVDKLVGLEMGADDYVTKPFSVRELLARVRVLLRRPHLTREEERVPSISVGELEIDPGAMAVKLNGRLIPLTSLEFDVLYFLMKNRGLSFKREQLLERIWGEDSYVYDRSIDRIISRLRRKIETDPANPQRIVTIWGVGYRFNENS</sequence>
<feature type="DNA-binding region" description="OmpR/PhoB-type" evidence="7">
    <location>
        <begin position="128"/>
        <end position="227"/>
    </location>
</feature>
<evidence type="ECO:0000256" key="4">
    <source>
        <dbReference type="ARBA" id="ARBA00023125"/>
    </source>
</evidence>
<evidence type="ECO:0000256" key="6">
    <source>
        <dbReference type="PROSITE-ProRule" id="PRU00169"/>
    </source>
</evidence>
<evidence type="ECO:0000313" key="10">
    <source>
        <dbReference type="EMBL" id="TCL56507.1"/>
    </source>
</evidence>
<feature type="domain" description="Response regulatory" evidence="8">
    <location>
        <begin position="3"/>
        <end position="116"/>
    </location>
</feature>
<dbReference type="InterPro" id="IPR001867">
    <property type="entry name" value="OmpR/PhoB-type_DNA-bd"/>
</dbReference>
<protein>
    <submittedName>
        <fullName evidence="10">Two-component system response regulator VicR/two-component system response regulator ResD</fullName>
    </submittedName>
</protein>
<dbReference type="Pfam" id="PF00072">
    <property type="entry name" value="Response_reg"/>
    <property type="match status" value="1"/>
</dbReference>
<dbReference type="GO" id="GO:0032993">
    <property type="term" value="C:protein-DNA complex"/>
    <property type="evidence" value="ECO:0007669"/>
    <property type="project" value="TreeGrafter"/>
</dbReference>
<dbReference type="SUPFAM" id="SSF52172">
    <property type="entry name" value="CheY-like"/>
    <property type="match status" value="1"/>
</dbReference>
<evidence type="ECO:0000256" key="1">
    <source>
        <dbReference type="ARBA" id="ARBA00022553"/>
    </source>
</evidence>
<gene>
    <name evidence="10" type="ORF">EDC14_104931</name>
</gene>
<dbReference type="OrthoDB" id="9802426at2"/>
<keyword evidence="3" id="KW-0805">Transcription regulation</keyword>
<evidence type="ECO:0000256" key="7">
    <source>
        <dbReference type="PROSITE-ProRule" id="PRU01091"/>
    </source>
</evidence>
<dbReference type="GO" id="GO:0000156">
    <property type="term" value="F:phosphorelay response regulator activity"/>
    <property type="evidence" value="ECO:0007669"/>
    <property type="project" value="TreeGrafter"/>
</dbReference>
<dbReference type="InterPro" id="IPR001789">
    <property type="entry name" value="Sig_transdc_resp-reg_receiver"/>
</dbReference>
<dbReference type="Gene3D" id="3.40.50.2300">
    <property type="match status" value="1"/>
</dbReference>
<feature type="domain" description="OmpR/PhoB-type" evidence="9">
    <location>
        <begin position="128"/>
        <end position="227"/>
    </location>
</feature>
<dbReference type="SMART" id="SM00862">
    <property type="entry name" value="Trans_reg_C"/>
    <property type="match status" value="1"/>
</dbReference>
<dbReference type="SUPFAM" id="SSF46894">
    <property type="entry name" value="C-terminal effector domain of the bipartite response regulators"/>
    <property type="match status" value="1"/>
</dbReference>